<feature type="compositionally biased region" description="Low complexity" evidence="1">
    <location>
        <begin position="146"/>
        <end position="155"/>
    </location>
</feature>
<feature type="region of interest" description="Disordered" evidence="1">
    <location>
        <begin position="1"/>
        <end position="176"/>
    </location>
</feature>
<reference evidence="2 3" key="1">
    <citation type="submission" date="2024-09" db="EMBL/GenBank/DDBJ databases">
        <title>Itraconazole resistance in Madurella fahalii resulting from another homologue of gene encoding cytochrome P450 14-alpha sterol demethylase (CYP51).</title>
        <authorList>
            <person name="Yoshioka I."/>
            <person name="Fahal A.H."/>
            <person name="Kaneko S."/>
            <person name="Yaguchi T."/>
        </authorList>
    </citation>
    <scope>NUCLEOTIDE SEQUENCE [LARGE SCALE GENOMIC DNA]</scope>
    <source>
        <strain evidence="2 3">IFM 68171</strain>
    </source>
</reference>
<feature type="compositionally biased region" description="Polar residues" evidence="1">
    <location>
        <begin position="549"/>
        <end position="558"/>
    </location>
</feature>
<feature type="compositionally biased region" description="Pro residues" evidence="1">
    <location>
        <begin position="31"/>
        <end position="50"/>
    </location>
</feature>
<organism evidence="2 3">
    <name type="scientific">Madurella fahalii</name>
    <dbReference type="NCBI Taxonomy" id="1157608"/>
    <lineage>
        <taxon>Eukaryota</taxon>
        <taxon>Fungi</taxon>
        <taxon>Dikarya</taxon>
        <taxon>Ascomycota</taxon>
        <taxon>Pezizomycotina</taxon>
        <taxon>Sordariomycetes</taxon>
        <taxon>Sordariomycetidae</taxon>
        <taxon>Sordariales</taxon>
        <taxon>Sordariales incertae sedis</taxon>
        <taxon>Madurella</taxon>
    </lineage>
</organism>
<protein>
    <submittedName>
        <fullName evidence="2">Transcription initiation factor TFIID subunit 4</fullName>
    </submittedName>
</protein>
<feature type="compositionally biased region" description="Pro residues" evidence="1">
    <location>
        <begin position="156"/>
        <end position="165"/>
    </location>
</feature>
<keyword evidence="3" id="KW-1185">Reference proteome</keyword>
<dbReference type="GeneID" id="98174523"/>
<sequence>MAQPQSQVPPAAPQMPQSPHISQMSQMAQRPPYPQQHSPPPSNTPPPGYAMPPNKRPKTSPTSPPPQSQYMYSASPQLAAASPGASPGYSNLAAPSPTQQPYTTPYTNGNSAPSPVQTPTLSLPETRASYPATPAPQSAPTPPNQPQYTTATMAPIAPPPPPPTPGAMLPPSKPVERPTREYEYDVSDSLAGTGIDLRAEEQALAEFYGGSFAQEARTGAPANAPGSKGSFYGAGFANQPGESVGALSQEAYEAEAAQRAWEEAAHRLAVVRSTEIRDPFLIVPNLHHRIEKIAKEHGIGLNLEYKNAASTMGKMRAPQEFPPPTVTVSTKPGPDGTMVATTGSFIPHDAYLVDQLALLSIATKHRLRELVEDANSVAVVRQTTSHGEIPAEWADVAAPLRTGLDSIPVDPESAADLNPLKRSFDAFSQGTPKPAGGKHGPKNLMEAVRDGAKADREVEEARLRKRQKRLNPEAPAQGGSRAGSVAPGTPGSGAAPETETTAKAPSKKELKKGAAAARLAEASSTASANQTLSTLMGGFGRKKKKEYSWLQQPGSGASTPRGGASAGDAATSAAGGGSTGKLPEKTTLTPDPRNPRLGTWREDKEKGKNIQLRDWVTVLEMDGIEVRALQEAYLKLDASTPK</sequence>
<feature type="compositionally biased region" description="Basic and acidic residues" evidence="1">
    <location>
        <begin position="450"/>
        <end position="462"/>
    </location>
</feature>
<feature type="compositionally biased region" description="Polar residues" evidence="1">
    <location>
        <begin position="108"/>
        <end position="123"/>
    </location>
</feature>
<feature type="region of interest" description="Disordered" evidence="1">
    <location>
        <begin position="546"/>
        <end position="605"/>
    </location>
</feature>
<evidence type="ECO:0000256" key="1">
    <source>
        <dbReference type="SAM" id="MobiDB-lite"/>
    </source>
</evidence>
<proteinExistence type="predicted"/>
<feature type="compositionally biased region" description="Pro residues" evidence="1">
    <location>
        <begin position="133"/>
        <end position="145"/>
    </location>
</feature>
<evidence type="ECO:0000313" key="3">
    <source>
        <dbReference type="Proteomes" id="UP001628179"/>
    </source>
</evidence>
<dbReference type="Proteomes" id="UP001628179">
    <property type="component" value="Unassembled WGS sequence"/>
</dbReference>
<dbReference type="EMBL" id="BAAFSV010000002">
    <property type="protein sequence ID" value="GAB1313569.1"/>
    <property type="molecule type" value="Genomic_DNA"/>
</dbReference>
<feature type="region of interest" description="Disordered" evidence="1">
    <location>
        <begin position="315"/>
        <end position="334"/>
    </location>
</feature>
<feature type="compositionally biased region" description="Low complexity" evidence="1">
    <location>
        <begin position="494"/>
        <end position="504"/>
    </location>
</feature>
<dbReference type="RefSeq" id="XP_070915301.1">
    <property type="nucleotide sequence ID" value="XM_071059200.1"/>
</dbReference>
<feature type="compositionally biased region" description="Low complexity" evidence="1">
    <location>
        <begin position="562"/>
        <end position="573"/>
    </location>
</feature>
<feature type="region of interest" description="Disordered" evidence="1">
    <location>
        <begin position="450"/>
        <end position="515"/>
    </location>
</feature>
<feature type="compositionally biased region" description="Low complexity" evidence="1">
    <location>
        <begin position="68"/>
        <end position="107"/>
    </location>
</feature>
<name>A0ABQ0G743_9PEZI</name>
<feature type="compositionally biased region" description="Low complexity" evidence="1">
    <location>
        <begin position="1"/>
        <end position="19"/>
    </location>
</feature>
<feature type="region of interest" description="Disordered" evidence="1">
    <location>
        <begin position="424"/>
        <end position="443"/>
    </location>
</feature>
<evidence type="ECO:0000313" key="2">
    <source>
        <dbReference type="EMBL" id="GAB1313569.1"/>
    </source>
</evidence>
<comment type="caution">
    <text evidence="2">The sequence shown here is derived from an EMBL/GenBank/DDBJ whole genome shotgun (WGS) entry which is preliminary data.</text>
</comment>
<gene>
    <name evidence="2" type="ORF">MFIFM68171_03779</name>
</gene>
<accession>A0ABQ0G743</accession>